<dbReference type="PANTHER" id="PTHR44196:SF2">
    <property type="entry name" value="SHORT-CHAIN DEHYDROGENASE-RELATED"/>
    <property type="match status" value="1"/>
</dbReference>
<feature type="domain" description="Ketoreductase" evidence="4">
    <location>
        <begin position="2"/>
        <end position="182"/>
    </location>
</feature>
<dbReference type="InterPro" id="IPR002347">
    <property type="entry name" value="SDR_fam"/>
</dbReference>
<comment type="caution">
    <text evidence="5">The sequence shown here is derived from an EMBL/GenBank/DDBJ whole genome shotgun (WGS) entry which is preliminary data.</text>
</comment>
<dbReference type="GO" id="GO:0016491">
    <property type="term" value="F:oxidoreductase activity"/>
    <property type="evidence" value="ECO:0007669"/>
    <property type="project" value="UniProtKB-KW"/>
</dbReference>
<dbReference type="AlphaFoldDB" id="A0A5C8ZWG2"/>
<dbReference type="SUPFAM" id="SSF51735">
    <property type="entry name" value="NAD(P)-binding Rossmann-fold domains"/>
    <property type="match status" value="1"/>
</dbReference>
<keyword evidence="6" id="KW-1185">Reference proteome</keyword>
<comment type="similarity">
    <text evidence="1 3">Belongs to the short-chain dehydrogenases/reductases (SDR) family.</text>
</comment>
<dbReference type="RefSeq" id="WP_148069140.1">
    <property type="nucleotide sequence ID" value="NZ_VRZA01000005.1"/>
</dbReference>
<evidence type="ECO:0000256" key="1">
    <source>
        <dbReference type="ARBA" id="ARBA00006484"/>
    </source>
</evidence>
<dbReference type="Gene3D" id="3.40.50.720">
    <property type="entry name" value="NAD(P)-binding Rossmann-like Domain"/>
    <property type="match status" value="1"/>
</dbReference>
<evidence type="ECO:0000256" key="3">
    <source>
        <dbReference type="RuleBase" id="RU000363"/>
    </source>
</evidence>
<accession>A0A5C8ZWG2</accession>
<name>A0A5C8ZWG2_9GAMM</name>
<dbReference type="PANTHER" id="PTHR44196">
    <property type="entry name" value="DEHYDROGENASE/REDUCTASE SDR FAMILY MEMBER 7B"/>
    <property type="match status" value="1"/>
</dbReference>
<evidence type="ECO:0000313" key="5">
    <source>
        <dbReference type="EMBL" id="TXS91900.1"/>
    </source>
</evidence>
<dbReference type="SMART" id="SM00822">
    <property type="entry name" value="PKS_KR"/>
    <property type="match status" value="1"/>
</dbReference>
<keyword evidence="2" id="KW-0560">Oxidoreductase</keyword>
<dbReference type="InterPro" id="IPR057326">
    <property type="entry name" value="KR_dom"/>
</dbReference>
<dbReference type="Proteomes" id="UP000321039">
    <property type="component" value="Unassembled WGS sequence"/>
</dbReference>
<organism evidence="5 6">
    <name type="scientific">Parahaliea maris</name>
    <dbReference type="NCBI Taxonomy" id="2716870"/>
    <lineage>
        <taxon>Bacteria</taxon>
        <taxon>Pseudomonadati</taxon>
        <taxon>Pseudomonadota</taxon>
        <taxon>Gammaproteobacteria</taxon>
        <taxon>Cellvibrionales</taxon>
        <taxon>Halieaceae</taxon>
        <taxon>Parahaliea</taxon>
    </lineage>
</organism>
<reference evidence="5 6" key="1">
    <citation type="submission" date="2019-08" db="EMBL/GenBank/DDBJ databases">
        <title>Parahaliea maris sp. nov., isolated from the surface seawater.</title>
        <authorList>
            <person name="Liu Y."/>
        </authorList>
    </citation>
    <scope>NUCLEOTIDE SEQUENCE [LARGE SCALE GENOMIC DNA]</scope>
    <source>
        <strain evidence="5 6">HSLHS9</strain>
    </source>
</reference>
<gene>
    <name evidence="5" type="ORF">FV139_14295</name>
</gene>
<dbReference type="PRINTS" id="PR00080">
    <property type="entry name" value="SDRFAMILY"/>
</dbReference>
<dbReference type="InterPro" id="IPR020904">
    <property type="entry name" value="Sc_DH/Rdtase_CS"/>
</dbReference>
<dbReference type="GO" id="GO:0016020">
    <property type="term" value="C:membrane"/>
    <property type="evidence" value="ECO:0007669"/>
    <property type="project" value="TreeGrafter"/>
</dbReference>
<dbReference type="PROSITE" id="PS00061">
    <property type="entry name" value="ADH_SHORT"/>
    <property type="match status" value="1"/>
</dbReference>
<evidence type="ECO:0000256" key="2">
    <source>
        <dbReference type="ARBA" id="ARBA00023002"/>
    </source>
</evidence>
<evidence type="ECO:0000259" key="4">
    <source>
        <dbReference type="SMART" id="SM00822"/>
    </source>
</evidence>
<protein>
    <submittedName>
        <fullName evidence="5">SDR family oxidoreductase</fullName>
    </submittedName>
</protein>
<dbReference type="PRINTS" id="PR00081">
    <property type="entry name" value="GDHRDH"/>
</dbReference>
<dbReference type="InterPro" id="IPR036291">
    <property type="entry name" value="NAD(P)-bd_dom_sf"/>
</dbReference>
<dbReference type="EMBL" id="VRZA01000005">
    <property type="protein sequence ID" value="TXS91900.1"/>
    <property type="molecule type" value="Genomic_DNA"/>
</dbReference>
<evidence type="ECO:0000313" key="6">
    <source>
        <dbReference type="Proteomes" id="UP000321039"/>
    </source>
</evidence>
<sequence length="262" mass="27149">MPTCLITGASSGIGEALARQFAAGNQDLVLVARSADKLRDLAGSLAAEYGVKVQVERVDLAARGAAGKLAAKLDGKGVAVDILVNCAGILEHGLFVDLEPAEHQQIIDLNIGSLTAMLDAFLPAMVARGSGRVLNVASITAFQPMPRLAVYAASKAYVLSLSESLAEELRGTGVTVSALCPGVTATNMVSKAQQKSGGLNFPRFLIGEVEMVAREGYSACMKGEAICVPGLSNLAAAMAGRVTPKWLVRRITGLVGRHTTSS</sequence>
<dbReference type="PIRSF" id="PIRSF000126">
    <property type="entry name" value="11-beta-HSD1"/>
    <property type="match status" value="1"/>
</dbReference>
<proteinExistence type="inferred from homology"/>
<dbReference type="Pfam" id="PF00106">
    <property type="entry name" value="adh_short"/>
    <property type="match status" value="1"/>
</dbReference>